<proteinExistence type="predicted"/>
<dbReference type="EMBL" id="LSBJ02000002">
    <property type="protein sequence ID" value="OAQ59576.1"/>
    <property type="molecule type" value="Genomic_DNA"/>
</dbReference>
<feature type="chain" id="PRO_5008101224" evidence="1">
    <location>
        <begin position="17"/>
        <end position="168"/>
    </location>
</feature>
<dbReference type="KEGG" id="pchm:VFPPC_03806"/>
<dbReference type="AlphaFoldDB" id="A0A179F2A9"/>
<dbReference type="OrthoDB" id="4955966at2759"/>
<organism evidence="2 3">
    <name type="scientific">Pochonia chlamydosporia 170</name>
    <dbReference type="NCBI Taxonomy" id="1380566"/>
    <lineage>
        <taxon>Eukaryota</taxon>
        <taxon>Fungi</taxon>
        <taxon>Dikarya</taxon>
        <taxon>Ascomycota</taxon>
        <taxon>Pezizomycotina</taxon>
        <taxon>Sordariomycetes</taxon>
        <taxon>Hypocreomycetidae</taxon>
        <taxon>Hypocreales</taxon>
        <taxon>Clavicipitaceae</taxon>
        <taxon>Pochonia</taxon>
    </lineage>
</organism>
<comment type="caution">
    <text evidence="2">The sequence shown here is derived from an EMBL/GenBank/DDBJ whole genome shotgun (WGS) entry which is preliminary data.</text>
</comment>
<sequence length="168" mass="19556">MKFANVALAMATAAIAAPATDIETRGDRNSCDKYRGNDHDHHDWNNYNSHGKHRNRHDLDRYRQRNGYGRHHGKKQFCNNWIPVDKDLVALDIDADICLNINIPGVLKVDLDVDLEIDLDLLVTNYPNYKGLYCCPDRKCKKGKKIQKDNCWEHEWDAKYKNRKGGRY</sequence>
<gene>
    <name evidence="2" type="ORF">VFPPC_03806</name>
</gene>
<reference evidence="2 3" key="1">
    <citation type="journal article" date="2016" name="PLoS Pathog.">
        <title>Biosynthesis of antibiotic leucinostatins in bio-control fungus Purpureocillium lilacinum and their inhibition on phytophthora revealed by genome mining.</title>
        <authorList>
            <person name="Wang G."/>
            <person name="Liu Z."/>
            <person name="Lin R."/>
            <person name="Li E."/>
            <person name="Mao Z."/>
            <person name="Ling J."/>
            <person name="Yang Y."/>
            <person name="Yin W.B."/>
            <person name="Xie B."/>
        </authorList>
    </citation>
    <scope>NUCLEOTIDE SEQUENCE [LARGE SCALE GENOMIC DNA]</scope>
    <source>
        <strain evidence="2">170</strain>
    </source>
</reference>
<keyword evidence="1" id="KW-0732">Signal</keyword>
<evidence type="ECO:0000313" key="2">
    <source>
        <dbReference type="EMBL" id="OAQ59576.1"/>
    </source>
</evidence>
<keyword evidence="3" id="KW-1185">Reference proteome</keyword>
<accession>A0A179F2A9</accession>
<dbReference type="RefSeq" id="XP_018137569.1">
    <property type="nucleotide sequence ID" value="XM_018283262.1"/>
</dbReference>
<evidence type="ECO:0000256" key="1">
    <source>
        <dbReference type="SAM" id="SignalP"/>
    </source>
</evidence>
<dbReference type="Proteomes" id="UP000078397">
    <property type="component" value="Unassembled WGS sequence"/>
</dbReference>
<dbReference type="GeneID" id="28847256"/>
<feature type="signal peptide" evidence="1">
    <location>
        <begin position="1"/>
        <end position="16"/>
    </location>
</feature>
<evidence type="ECO:0000313" key="3">
    <source>
        <dbReference type="Proteomes" id="UP000078397"/>
    </source>
</evidence>
<protein>
    <submittedName>
        <fullName evidence="2">Uncharacterized protein</fullName>
    </submittedName>
</protein>
<name>A0A179F2A9_METCM</name>